<dbReference type="CDD" id="cd05233">
    <property type="entry name" value="SDR_c"/>
    <property type="match status" value="1"/>
</dbReference>
<keyword evidence="2" id="KW-0560">Oxidoreductase</keyword>
<reference evidence="2 3" key="1">
    <citation type="submission" date="2021-03" db="EMBL/GenBank/DDBJ databases">
        <title>Genomic Encyclopedia of Type Strains, Phase IV (KMG-IV): sequencing the most valuable type-strain genomes for metagenomic binning, comparative biology and taxonomic classification.</title>
        <authorList>
            <person name="Goeker M."/>
        </authorList>
    </citation>
    <scope>NUCLEOTIDE SEQUENCE [LARGE SCALE GENOMIC DNA]</scope>
    <source>
        <strain evidence="2 3">DSM 24738</strain>
    </source>
</reference>
<dbReference type="Proteomes" id="UP001519343">
    <property type="component" value="Unassembled WGS sequence"/>
</dbReference>
<dbReference type="PANTHER" id="PTHR42879:SF2">
    <property type="entry name" value="3-OXOACYL-[ACYL-CARRIER-PROTEIN] REDUCTASE FABG"/>
    <property type="match status" value="1"/>
</dbReference>
<dbReference type="InterPro" id="IPR050259">
    <property type="entry name" value="SDR"/>
</dbReference>
<dbReference type="InterPro" id="IPR036291">
    <property type="entry name" value="NAD(P)-bd_dom_sf"/>
</dbReference>
<dbReference type="Gene3D" id="3.40.50.720">
    <property type="entry name" value="NAD(P)-binding Rossmann-like Domain"/>
    <property type="match status" value="1"/>
</dbReference>
<organism evidence="2 3">
    <name type="scientific">Ammoniphilus resinae</name>
    <dbReference type="NCBI Taxonomy" id="861532"/>
    <lineage>
        <taxon>Bacteria</taxon>
        <taxon>Bacillati</taxon>
        <taxon>Bacillota</taxon>
        <taxon>Bacilli</taxon>
        <taxon>Bacillales</taxon>
        <taxon>Paenibacillaceae</taxon>
        <taxon>Aneurinibacillus group</taxon>
        <taxon>Ammoniphilus</taxon>
    </lineage>
</organism>
<dbReference type="PRINTS" id="PR00080">
    <property type="entry name" value="SDRFAMILY"/>
</dbReference>
<protein>
    <submittedName>
        <fullName evidence="2">3-oxoacyl-[acyl-carrier protein] reductase</fullName>
        <ecNumber evidence="2">1.1.1.100</ecNumber>
    </submittedName>
</protein>
<dbReference type="PRINTS" id="PR00081">
    <property type="entry name" value="GDHRDH"/>
</dbReference>
<evidence type="ECO:0000313" key="3">
    <source>
        <dbReference type="Proteomes" id="UP001519343"/>
    </source>
</evidence>
<dbReference type="SUPFAM" id="SSF51735">
    <property type="entry name" value="NAD(P)-binding Rossmann-fold domains"/>
    <property type="match status" value="1"/>
</dbReference>
<dbReference type="Pfam" id="PF13561">
    <property type="entry name" value="adh_short_C2"/>
    <property type="match status" value="1"/>
</dbReference>
<dbReference type="InterPro" id="IPR020904">
    <property type="entry name" value="Sc_DH/Rdtase_CS"/>
</dbReference>
<dbReference type="RefSeq" id="WP_209809653.1">
    <property type="nucleotide sequence ID" value="NZ_JAGGKT010000003.1"/>
</dbReference>
<accession>A0ABS4GN68</accession>
<dbReference type="PROSITE" id="PS00061">
    <property type="entry name" value="ADH_SHORT"/>
    <property type="match status" value="1"/>
</dbReference>
<evidence type="ECO:0000256" key="1">
    <source>
        <dbReference type="ARBA" id="ARBA00006484"/>
    </source>
</evidence>
<gene>
    <name evidence="2" type="ORF">J2Z37_001558</name>
</gene>
<evidence type="ECO:0000313" key="2">
    <source>
        <dbReference type="EMBL" id="MBP1931557.1"/>
    </source>
</evidence>
<dbReference type="EMBL" id="JAGGKT010000003">
    <property type="protein sequence ID" value="MBP1931557.1"/>
    <property type="molecule type" value="Genomic_DNA"/>
</dbReference>
<name>A0ABS4GN68_9BACL</name>
<keyword evidence="3" id="KW-1185">Reference proteome</keyword>
<dbReference type="NCBIfam" id="NF047420">
    <property type="entry name" value="EF_P_mod_YmfI"/>
    <property type="match status" value="1"/>
</dbReference>
<proteinExistence type="inferred from homology"/>
<sequence>MEKEKWALVTGASGGIGSAISLKLAEAGYHLYLHYWRGEVEIQKLAEACREYGAAAVPIKADLEIVEEIGGLISSLSRKPDVLINNAGITHYGLFTETPIIDLERLYRVNVRAPFLLAQGCAPYMIRQQYGRIINISSIWGVTGASCEVLYSMTKGALLSFTKALAKELAPSQVTVNAVVPGAIEGKLLRNQFNDEELKLIASEIPMGRLGEPEEIASLVAYLLQPDAKYITGQVISPNGGWYT</sequence>
<dbReference type="EC" id="1.1.1.100" evidence="2"/>
<comment type="similarity">
    <text evidence="1">Belongs to the short-chain dehydrogenases/reductases (SDR) family.</text>
</comment>
<dbReference type="GO" id="GO:0004316">
    <property type="term" value="F:3-oxoacyl-[acyl-carrier-protein] reductase (NADPH) activity"/>
    <property type="evidence" value="ECO:0007669"/>
    <property type="project" value="UniProtKB-EC"/>
</dbReference>
<comment type="caution">
    <text evidence="2">The sequence shown here is derived from an EMBL/GenBank/DDBJ whole genome shotgun (WGS) entry which is preliminary data.</text>
</comment>
<dbReference type="PANTHER" id="PTHR42879">
    <property type="entry name" value="3-OXOACYL-(ACYL-CARRIER-PROTEIN) REDUCTASE"/>
    <property type="match status" value="1"/>
</dbReference>
<dbReference type="InterPro" id="IPR002347">
    <property type="entry name" value="SDR_fam"/>
</dbReference>